<evidence type="ECO:0000313" key="4">
    <source>
        <dbReference type="Proteomes" id="UP000823618"/>
    </source>
</evidence>
<evidence type="ECO:0000313" key="3">
    <source>
        <dbReference type="EMBL" id="MBO8463568.1"/>
    </source>
</evidence>
<dbReference type="Gene3D" id="3.40.50.620">
    <property type="entry name" value="HUPs"/>
    <property type="match status" value="1"/>
</dbReference>
<evidence type="ECO:0000256" key="1">
    <source>
        <dbReference type="ARBA" id="ARBA00022679"/>
    </source>
</evidence>
<dbReference type="Proteomes" id="UP000823618">
    <property type="component" value="Unassembled WGS sequence"/>
</dbReference>
<name>A0A9D9I0E7_9FIRM</name>
<dbReference type="InterPro" id="IPR011063">
    <property type="entry name" value="TilS/TtcA_N"/>
</dbReference>
<comment type="caution">
    <text evidence="3">The sequence shown here is derived from an EMBL/GenBank/DDBJ whole genome shotgun (WGS) entry which is preliminary data.</text>
</comment>
<reference evidence="3" key="2">
    <citation type="journal article" date="2021" name="PeerJ">
        <title>Extensive microbial diversity within the chicken gut microbiome revealed by metagenomics and culture.</title>
        <authorList>
            <person name="Gilroy R."/>
            <person name="Ravi A."/>
            <person name="Getino M."/>
            <person name="Pursley I."/>
            <person name="Horton D.L."/>
            <person name="Alikhan N.F."/>
            <person name="Baker D."/>
            <person name="Gharbi K."/>
            <person name="Hall N."/>
            <person name="Watson M."/>
            <person name="Adriaenssens E.M."/>
            <person name="Foster-Nyarko E."/>
            <person name="Jarju S."/>
            <person name="Secka A."/>
            <person name="Antonio M."/>
            <person name="Oren A."/>
            <person name="Chaudhuri R.R."/>
            <person name="La Ragione R."/>
            <person name="Hildebrand F."/>
            <person name="Pallen M.J."/>
        </authorList>
    </citation>
    <scope>NUCLEOTIDE SEQUENCE</scope>
    <source>
        <strain evidence="3">E3-2379</strain>
    </source>
</reference>
<keyword evidence="1" id="KW-0808">Transferase</keyword>
<dbReference type="GO" id="GO:0016740">
    <property type="term" value="F:transferase activity"/>
    <property type="evidence" value="ECO:0007669"/>
    <property type="project" value="UniProtKB-KW"/>
</dbReference>
<dbReference type="PANTHER" id="PTHR43686">
    <property type="entry name" value="SULFURTRANSFERASE-RELATED"/>
    <property type="match status" value="1"/>
</dbReference>
<feature type="domain" description="tRNA(Ile)-lysidine/2-thiocytidine synthase N-terminal" evidence="2">
    <location>
        <begin position="26"/>
        <end position="188"/>
    </location>
</feature>
<proteinExistence type="predicted"/>
<dbReference type="EMBL" id="JADIML010000178">
    <property type="protein sequence ID" value="MBO8463568.1"/>
    <property type="molecule type" value="Genomic_DNA"/>
</dbReference>
<evidence type="ECO:0000259" key="2">
    <source>
        <dbReference type="Pfam" id="PF01171"/>
    </source>
</evidence>
<dbReference type="InterPro" id="IPR035107">
    <property type="entry name" value="tRNA_thiolation_TtcA_Ctu1"/>
</dbReference>
<reference evidence="3" key="1">
    <citation type="submission" date="2020-10" db="EMBL/GenBank/DDBJ databases">
        <authorList>
            <person name="Gilroy R."/>
        </authorList>
    </citation>
    <scope>NUCLEOTIDE SEQUENCE</scope>
    <source>
        <strain evidence="3">E3-2379</strain>
    </source>
</reference>
<accession>A0A9D9I0E7</accession>
<organism evidence="3 4">
    <name type="scientific">Candidatus Scybalomonas excrementavium</name>
    <dbReference type="NCBI Taxonomy" id="2840943"/>
    <lineage>
        <taxon>Bacteria</taxon>
        <taxon>Bacillati</taxon>
        <taxon>Bacillota</taxon>
        <taxon>Clostridia</taxon>
        <taxon>Lachnospirales</taxon>
        <taxon>Lachnospiraceae</taxon>
        <taxon>Lachnospiraceae incertae sedis</taxon>
        <taxon>Candidatus Scybalomonas</taxon>
    </lineage>
</organism>
<dbReference type="Pfam" id="PF01171">
    <property type="entry name" value="ATP_bind_3"/>
    <property type="match status" value="1"/>
</dbReference>
<sequence length="242" mass="28037">MKLQKLLSYTRKAVDDFQMIQPNDVIAVGISGGKDSLSLLYALANLRNFYPNPFTIKAITIDLGMPDMDFTKVKQLCEQLDVEYHMVDTEIFDIVFEHRKEKNPCSLCAKMRKGALNNTIKELGCNKIAYAHHKDDLIETMLMSLLFEGRWHTFSPVTYLERSELTLIRPLIYINESDIIGFRNKMQLPVVPSTCPMDGHSKREYAKKLVKQLNKEHPGSKERMFHAILQGNMEDWPLRHIY</sequence>
<dbReference type="InterPro" id="IPR014729">
    <property type="entry name" value="Rossmann-like_a/b/a_fold"/>
</dbReference>
<dbReference type="PIRSF" id="PIRSF004976">
    <property type="entry name" value="ATPase_YdaO"/>
    <property type="match status" value="1"/>
</dbReference>
<dbReference type="GO" id="GO:0008033">
    <property type="term" value="P:tRNA processing"/>
    <property type="evidence" value="ECO:0007669"/>
    <property type="project" value="InterPro"/>
</dbReference>
<dbReference type="AlphaFoldDB" id="A0A9D9I0E7"/>
<dbReference type="CDD" id="cd24138">
    <property type="entry name" value="TtcA-like"/>
    <property type="match status" value="1"/>
</dbReference>
<protein>
    <submittedName>
        <fullName evidence="3">tRNA 2-thiocytidine(32) synthetase TtcA</fullName>
    </submittedName>
</protein>
<gene>
    <name evidence="3" type="ORF">IAC13_06530</name>
</gene>
<dbReference type="PANTHER" id="PTHR43686:SF1">
    <property type="entry name" value="AMINOTRAN_5 DOMAIN-CONTAINING PROTEIN"/>
    <property type="match status" value="1"/>
</dbReference>
<dbReference type="SUPFAM" id="SSF52402">
    <property type="entry name" value="Adenine nucleotide alpha hydrolases-like"/>
    <property type="match status" value="1"/>
</dbReference>